<dbReference type="SUPFAM" id="SSF56801">
    <property type="entry name" value="Acetyl-CoA synthetase-like"/>
    <property type="match status" value="2"/>
</dbReference>
<feature type="domain" description="Cyclic nucleotide-binding" evidence="4">
    <location>
        <begin position="2481"/>
        <end position="2560"/>
    </location>
</feature>
<organism evidence="6 7">
    <name type="scientific">Methanospirillum lacunae</name>
    <dbReference type="NCBI Taxonomy" id="668570"/>
    <lineage>
        <taxon>Archaea</taxon>
        <taxon>Methanobacteriati</taxon>
        <taxon>Methanobacteriota</taxon>
        <taxon>Stenosarchaea group</taxon>
        <taxon>Methanomicrobia</taxon>
        <taxon>Methanomicrobiales</taxon>
        <taxon>Methanospirillaceae</taxon>
        <taxon>Methanospirillum</taxon>
    </lineage>
</organism>
<dbReference type="InterPro" id="IPR023213">
    <property type="entry name" value="CAT-like_dom_sf"/>
</dbReference>
<comment type="caution">
    <text evidence="6">The sequence shown here is derived from an EMBL/GenBank/DDBJ whole genome shotgun (WGS) entry which is preliminary data.</text>
</comment>
<evidence type="ECO:0000313" key="6">
    <source>
        <dbReference type="EMBL" id="PWR73731.1"/>
    </source>
</evidence>
<dbReference type="FunFam" id="3.40.50.980:FF:000001">
    <property type="entry name" value="Non-ribosomal peptide synthetase"/>
    <property type="match status" value="1"/>
</dbReference>
<dbReference type="PROSITE" id="PS50075">
    <property type="entry name" value="CARRIER"/>
    <property type="match status" value="2"/>
</dbReference>
<dbReference type="Gene3D" id="3.40.50.980">
    <property type="match status" value="4"/>
</dbReference>
<evidence type="ECO:0000256" key="1">
    <source>
        <dbReference type="ARBA" id="ARBA00022450"/>
    </source>
</evidence>
<dbReference type="NCBIfam" id="TIGR01733">
    <property type="entry name" value="AA-adenyl-dom"/>
    <property type="match status" value="2"/>
</dbReference>
<dbReference type="NCBIfam" id="NF003417">
    <property type="entry name" value="PRK04813.1"/>
    <property type="match status" value="2"/>
</dbReference>
<dbReference type="InterPro" id="IPR036291">
    <property type="entry name" value="NAD(P)-bd_dom_sf"/>
</dbReference>
<dbReference type="SUPFAM" id="SSF51735">
    <property type="entry name" value="NAD(P)-binding Rossmann-fold domains"/>
    <property type="match status" value="1"/>
</dbReference>
<dbReference type="SUPFAM" id="SSF52777">
    <property type="entry name" value="CoA-dependent acyltransferases"/>
    <property type="match status" value="4"/>
</dbReference>
<dbReference type="Gene3D" id="3.40.50.720">
    <property type="entry name" value="NAD(P)-binding Rossmann-like Domain"/>
    <property type="match status" value="1"/>
</dbReference>
<dbReference type="Gene3D" id="2.60.120.10">
    <property type="entry name" value="Jelly Rolls"/>
    <property type="match status" value="1"/>
</dbReference>
<dbReference type="InterPro" id="IPR009081">
    <property type="entry name" value="PP-bd_ACP"/>
</dbReference>
<dbReference type="Pfam" id="PF00668">
    <property type="entry name" value="Condensation"/>
    <property type="match status" value="2"/>
</dbReference>
<evidence type="ECO:0000256" key="3">
    <source>
        <dbReference type="ARBA" id="ARBA00022598"/>
    </source>
</evidence>
<dbReference type="GeneID" id="97549049"/>
<dbReference type="SUPFAM" id="SSF47336">
    <property type="entry name" value="ACP-like"/>
    <property type="match status" value="2"/>
</dbReference>
<dbReference type="InterPro" id="IPR000873">
    <property type="entry name" value="AMP-dep_synth/lig_dom"/>
</dbReference>
<dbReference type="Pfam" id="PF00027">
    <property type="entry name" value="cNMP_binding"/>
    <property type="match status" value="1"/>
</dbReference>
<dbReference type="GO" id="GO:0044550">
    <property type="term" value="P:secondary metabolite biosynthetic process"/>
    <property type="evidence" value="ECO:0007669"/>
    <property type="project" value="TreeGrafter"/>
</dbReference>
<dbReference type="CDD" id="cd05930">
    <property type="entry name" value="A_NRPS"/>
    <property type="match status" value="2"/>
</dbReference>
<dbReference type="OrthoDB" id="193284at2157"/>
<evidence type="ECO:0000259" key="5">
    <source>
        <dbReference type="PROSITE" id="PS50075"/>
    </source>
</evidence>
<dbReference type="InterPro" id="IPR010080">
    <property type="entry name" value="Thioester_reductase-like_dom"/>
</dbReference>
<dbReference type="SMART" id="SM00100">
    <property type="entry name" value="cNMP"/>
    <property type="match status" value="1"/>
</dbReference>
<dbReference type="InterPro" id="IPR018490">
    <property type="entry name" value="cNMP-bd_dom_sf"/>
</dbReference>
<dbReference type="EMBL" id="QGMY01000002">
    <property type="protein sequence ID" value="PWR73731.1"/>
    <property type="molecule type" value="Genomic_DNA"/>
</dbReference>
<dbReference type="Proteomes" id="UP000245657">
    <property type="component" value="Unassembled WGS sequence"/>
</dbReference>
<dbReference type="InterPro" id="IPR036736">
    <property type="entry name" value="ACP-like_sf"/>
</dbReference>
<dbReference type="SMART" id="SM00823">
    <property type="entry name" value="PKS_PP"/>
    <property type="match status" value="2"/>
</dbReference>
<dbReference type="RefSeq" id="WP_109967011.1">
    <property type="nucleotide sequence ID" value="NZ_CP176093.1"/>
</dbReference>
<dbReference type="Gene3D" id="3.30.300.30">
    <property type="match status" value="2"/>
</dbReference>
<evidence type="ECO:0000256" key="2">
    <source>
        <dbReference type="ARBA" id="ARBA00022553"/>
    </source>
</evidence>
<dbReference type="GO" id="GO:0043041">
    <property type="term" value="P:amino acid activation for nonribosomal peptide biosynthetic process"/>
    <property type="evidence" value="ECO:0007669"/>
    <property type="project" value="TreeGrafter"/>
</dbReference>
<dbReference type="InterPro" id="IPR025110">
    <property type="entry name" value="AMP-bd_C"/>
</dbReference>
<dbReference type="CDD" id="cd00038">
    <property type="entry name" value="CAP_ED"/>
    <property type="match status" value="1"/>
</dbReference>
<dbReference type="InterPro" id="IPR006162">
    <property type="entry name" value="Ppantetheine_attach_site"/>
</dbReference>
<dbReference type="CDD" id="cd19531">
    <property type="entry name" value="LCL_NRPS-like"/>
    <property type="match status" value="1"/>
</dbReference>
<dbReference type="InterPro" id="IPR010071">
    <property type="entry name" value="AA_adenyl_dom"/>
</dbReference>
<dbReference type="Pfam" id="PF07993">
    <property type="entry name" value="NAD_binding_4"/>
    <property type="match status" value="1"/>
</dbReference>
<feature type="domain" description="Carrier" evidence="5">
    <location>
        <begin position="947"/>
        <end position="1022"/>
    </location>
</feature>
<proteinExistence type="predicted"/>
<dbReference type="InterPro" id="IPR020806">
    <property type="entry name" value="PKS_PP-bd"/>
</dbReference>
<dbReference type="GO" id="GO:0005737">
    <property type="term" value="C:cytoplasm"/>
    <property type="evidence" value="ECO:0007669"/>
    <property type="project" value="TreeGrafter"/>
</dbReference>
<dbReference type="InterPro" id="IPR020845">
    <property type="entry name" value="AMP-binding_CS"/>
</dbReference>
<accession>A0A2V2NDQ6</accession>
<dbReference type="PROSITE" id="PS00012">
    <property type="entry name" value="PHOSPHOPANTETHEINE"/>
    <property type="match status" value="1"/>
</dbReference>
<gene>
    <name evidence="6" type="ORF">DK846_00730</name>
</gene>
<dbReference type="Gene3D" id="1.10.1200.10">
    <property type="entry name" value="ACP-like"/>
    <property type="match status" value="2"/>
</dbReference>
<dbReference type="InterPro" id="IPR013120">
    <property type="entry name" value="FAR_NAD-bd"/>
</dbReference>
<dbReference type="Pfam" id="PF13193">
    <property type="entry name" value="AMP-binding_C"/>
    <property type="match status" value="2"/>
</dbReference>
<dbReference type="Pfam" id="PF00550">
    <property type="entry name" value="PP-binding"/>
    <property type="match status" value="2"/>
</dbReference>
<name>A0A2V2NDQ6_9EURY</name>
<dbReference type="InterPro" id="IPR001242">
    <property type="entry name" value="Condensation_dom"/>
</dbReference>
<dbReference type="PROSITE" id="PS50042">
    <property type="entry name" value="CNMP_BINDING_3"/>
    <property type="match status" value="1"/>
</dbReference>
<dbReference type="Gene3D" id="2.30.38.10">
    <property type="entry name" value="Luciferase, Domain 3"/>
    <property type="match status" value="2"/>
</dbReference>
<dbReference type="Pfam" id="PF00501">
    <property type="entry name" value="AMP-binding"/>
    <property type="match status" value="2"/>
</dbReference>
<keyword evidence="7" id="KW-1185">Reference proteome</keyword>
<dbReference type="GO" id="GO:0031177">
    <property type="term" value="F:phosphopantetheine binding"/>
    <property type="evidence" value="ECO:0007669"/>
    <property type="project" value="InterPro"/>
</dbReference>
<dbReference type="PANTHER" id="PTHR45527">
    <property type="entry name" value="NONRIBOSOMAL PEPTIDE SYNTHETASE"/>
    <property type="match status" value="1"/>
</dbReference>
<evidence type="ECO:0000313" key="7">
    <source>
        <dbReference type="Proteomes" id="UP000245657"/>
    </source>
</evidence>
<dbReference type="InterPro" id="IPR014710">
    <property type="entry name" value="RmlC-like_jellyroll"/>
</dbReference>
<dbReference type="CDD" id="cd05235">
    <property type="entry name" value="SDR_e1"/>
    <property type="match status" value="1"/>
</dbReference>
<keyword evidence="2" id="KW-0597">Phosphoprotein</keyword>
<protein>
    <recommendedName>
        <fullName evidence="8">Non-ribosomal peptide synthetase</fullName>
    </recommendedName>
</protein>
<dbReference type="InterPro" id="IPR000595">
    <property type="entry name" value="cNMP-bd_dom"/>
</dbReference>
<dbReference type="InterPro" id="IPR045851">
    <property type="entry name" value="AMP-bd_C_sf"/>
</dbReference>
<sequence>MDQNRYPLNHAQQRIYLVESINPGTVMWNMMATLELEYPVSYETIHQALTEIIRLEKTLSLRIGIESGIPFQYYSDKPIPITYISFRNNGGKAGYLEWLAKERLIPLDLINGGALAKFVIIEISNQQYTVFCNTHHIIIDGTSIAILINRISQAIREISLGKTQTVHSVPHFPLFTSYEESYISSADYLADQEFWQKKTDTIPEPVSFTSHRSDSIKRETFVYPVSPEICNAVYQYCNRIKTSPFRVFLTAFSLYTSRLTGNEEIALGTAFANRYPKEMHDALGMFVSTSPLFLTCDPESSFYELLTSVTTVLKETQTHSRYPYESFIADVRNKTGETHNFIDYTFVQNIFIEAGSDVKATYHPPVESENSLCIFCRTAGKGEEVPIDLYIEYNPELFTKSAIERIAGHIESIVGTGCASSDLKVRSFRFLGEDETNQLLCGFNSRSDLSPEHYLHELIHNRAIRQPDNVAIVYQNTRYTYAELDEMSTILAEKLVKLGAGKDQFVGILADRSAFLVIAQVAVLKSGAAFMPIDPSYPPDRIRYMIDDSVCTIMLASPRFIRFLEDNSVEIPNIIDLTDPDTFSGTHVSYEDRGAPSDLAVLIYTSGSTGNPKGVMLEHRSFVNFSHWFIDEFALTDSDNVAKHASFSFDLSMLEIYPTLIIGATLHIISEEIRFSLNHLNEYFEENEITIAGFTTQFGEQFMEYVDNSSLRCLLTGGEKLRKFKKRPYTLYNAYGPTECTIMATYFKVEQDFENIPIGYAIPNYQITIIDHWNNLQPIGVPGELCISGISLARGYLNLPEKTADMFIEDPFMPGERLYKTGDLACWTEDGCLLHLGRMDRQVKIRGFRIELGEIEKALMEIPEISEAAVIDFRDDTGRISLCGYYVPSGSIEQETIREYLHSAIPEFMVPSFLVGTDEIPKTQSGKIDRRNLPKPEQSSAQKVFIEPEGDEEVTIARIFEEVLDLHPVGALDDFFSIGGDSIKAILIISRLESEYSCSIPFREFFRLKTPRGVSSLVTKPAKKQFPKIVSAPLSHNYPVTEPQQQLFMLEQLKTIQNAYSIPLVLEIKGELDKKRLSDSLMILFQRHEVFRTKFGIENGETVQIVEPEVKIRLSYEEIPYNQTNRVIHSFFTRFDLEKAPLLKIKLVQCSPEQFILLLNIHHIIADGISISLIFDELSRIYTGEDLKPPAFQFKDYAVWLNTLEKDGLLKENDSFWIKYLTDYRPAELLTDNERPKVPDFSGKTREFILDSDLTTSLHDLIEKSETTLHSALMGIIGLLYSIYTQQKDVVIGTTTNGRGPEGSDSVVGMFVETIPVRIQVTDDLPVISYLQQVRDNLFDLYDHQPFSLSRVYESVAETRGPGRHPFIDLNVNIQNMEDNSFVAEGISSTHQIYDLNQVKFDISIGAWEKEGHIFFKIDYRSPLFSDDTIRYLELHLLSLIRSIVSDSSKNAGDYELIDDEERAFLLREVNNTKTPLPEWTTIGEAVTRSCLQYPENRAIVAPDGCITYRELNTISDQIAGKISIRIKDAGTSHDSIIGIIGDRSFLTVAAMVGALKTDTPYVVIDPGYPKDRIRFILDDTKACLLIGTEKSLENISQYSGAKINLDTLSRDAKDDSEQTKIPDPSPNDLAYLIYTSGSTGKPKGVMIEHHSMVNFIAWYTRHHQFDSGSRILEFASLSFDVSVVQIFAPLVTGGELHIIPESLRLSPHDLDRYCEENRITHAHFPTQFAEQFIQVCSNRSLKRLVVGGDRLKRYKIGSYQLVNEYGPTETTMASTSTEIKSVVPNPPIGYPIANTRIYVLGTGCTLLPVGIPGELYIAGEGVSRGYLNKPDLTREKFLSDPFVSGERMYRTGDRARIRSDGMLEYIGRIDFQVKIRGYRIEPGEIESAIRTVPGINNAIVLAIDDSSIGKYLCGYYEADSPLTESELKSSLRRILPEYMIPVRFVHLVSFPLNRNGKVDRKLLPGPDTIQSCDVSYEYPRNQTEQCIADAWKKVLGKSCISITDDFFDIGADSLRAIALLIELEKNFNVSISDIFSFRTIADQAANLSRSESGFADRIPLLINLLQSPERTPDVIAKETAYADTIRNLDWNNYNLEGKRSYKTILLTGVTGTLGGYLLRDLLELTGYDVVLIARGHDQTDALNRVTRRMEESFGPGYLKPYLERISVVQGDLSSDHCGLDDNTWDRLSLQVDAIIHSAALTKHIGDYQEFYKANVVSTQNLLALCLHGQRKDFHYISTVSVGSGLIPDSQGEFFAEDSLDLGQELENPYVKSKFEAENLVRNARTQGIVTTIFRAGNITFDSETGSFQQNVEENAFFQQIKAYVNLGMVPDQHDQRNLSYVNETSRFLVTLFDNKILDDNVFQTIHLVNPHIVHFSEIFQDQRSNLKIRVLPFPEFISTITRLYKAPGFSEYIDRLLLHLGWRDMLDGNKNTPFFVYSERSLALLSQYSCSWSIPNPLMMNQFIDRALAGRIQFLSSVSSFESVKIPQITQLARIIVPHYVRDGEMLLRENNQPDGVSIISQGFAEVFKHSIDGWEGTIKLLGPGDMCGLEAIVAANSPFSVEAFEDLFIYTVEQQDLKRYLEENPDISTAFMRTLFETIRQLGNLLIEMG</sequence>
<evidence type="ECO:0000259" key="4">
    <source>
        <dbReference type="PROSITE" id="PS50042"/>
    </source>
</evidence>
<evidence type="ECO:0008006" key="8">
    <source>
        <dbReference type="Google" id="ProtNLM"/>
    </source>
</evidence>
<keyword evidence="1" id="KW-0596">Phosphopantetheine</keyword>
<reference evidence="6 7" key="1">
    <citation type="submission" date="2018-05" db="EMBL/GenBank/DDBJ databases">
        <title>Draft genome of Methanospirillum lacunae Ki8-1.</title>
        <authorList>
            <person name="Dueholm M.S."/>
            <person name="Nielsen P.H."/>
            <person name="Bakmann L.F."/>
            <person name="Otzen D.E."/>
        </authorList>
    </citation>
    <scope>NUCLEOTIDE SEQUENCE [LARGE SCALE GENOMIC DNA]</scope>
    <source>
        <strain evidence="6 7">Ki8-1</strain>
    </source>
</reference>
<dbReference type="SUPFAM" id="SSF51206">
    <property type="entry name" value="cAMP-binding domain-like"/>
    <property type="match status" value="1"/>
</dbReference>
<dbReference type="PANTHER" id="PTHR45527:SF1">
    <property type="entry name" value="FATTY ACID SYNTHASE"/>
    <property type="match status" value="1"/>
</dbReference>
<dbReference type="FunFam" id="2.30.38.10:FF:000001">
    <property type="entry name" value="Non-ribosomal peptide synthetase PvdI"/>
    <property type="match status" value="1"/>
</dbReference>
<dbReference type="PROSITE" id="PS00455">
    <property type="entry name" value="AMP_BINDING"/>
    <property type="match status" value="2"/>
</dbReference>
<dbReference type="Gene3D" id="3.30.559.30">
    <property type="entry name" value="Nonribosomal peptide synthetase, condensation domain"/>
    <property type="match status" value="2"/>
</dbReference>
<feature type="domain" description="Carrier" evidence="5">
    <location>
        <begin position="1979"/>
        <end position="2059"/>
    </location>
</feature>
<keyword evidence="3" id="KW-0436">Ligase</keyword>
<dbReference type="GO" id="GO:0016874">
    <property type="term" value="F:ligase activity"/>
    <property type="evidence" value="ECO:0007669"/>
    <property type="project" value="UniProtKB-KW"/>
</dbReference>
<dbReference type="Gene3D" id="3.30.559.10">
    <property type="entry name" value="Chloramphenicol acetyltransferase-like domain"/>
    <property type="match status" value="2"/>
</dbReference>